<name>A0A4R1R1B1_9FIRM</name>
<evidence type="ECO:0000313" key="7">
    <source>
        <dbReference type="Proteomes" id="UP000295184"/>
    </source>
</evidence>
<dbReference type="InterPro" id="IPR000688">
    <property type="entry name" value="HypA/HybF"/>
</dbReference>
<dbReference type="RefSeq" id="WP_058966768.1">
    <property type="nucleotide sequence ID" value="NZ_CABKVM010000019.1"/>
</dbReference>
<evidence type="ECO:0000256" key="3">
    <source>
        <dbReference type="ARBA" id="ARBA00022833"/>
    </source>
</evidence>
<keyword evidence="2 4" id="KW-0479">Metal-binding</keyword>
<dbReference type="AlphaFoldDB" id="A0A4R1R1B1"/>
<evidence type="ECO:0000256" key="2">
    <source>
        <dbReference type="ARBA" id="ARBA00022723"/>
    </source>
</evidence>
<feature type="binding site" evidence="4">
    <location>
        <position position="77"/>
    </location>
    <ligand>
        <name>Zn(2+)</name>
        <dbReference type="ChEBI" id="CHEBI:29105"/>
    </ligand>
</feature>
<keyword evidence="1 4" id="KW-0533">Nickel</keyword>
<evidence type="ECO:0000256" key="5">
    <source>
        <dbReference type="SAM" id="MobiDB-lite"/>
    </source>
</evidence>
<feature type="compositionally biased region" description="Acidic residues" evidence="5">
    <location>
        <begin position="115"/>
        <end position="127"/>
    </location>
</feature>
<organism evidence="6 7">
    <name type="scientific">Allofournierella massiliensis</name>
    <dbReference type="NCBI Taxonomy" id="1650663"/>
    <lineage>
        <taxon>Bacteria</taxon>
        <taxon>Bacillati</taxon>
        <taxon>Bacillota</taxon>
        <taxon>Clostridia</taxon>
        <taxon>Eubacteriales</taxon>
        <taxon>Oscillospiraceae</taxon>
        <taxon>Allofournierella</taxon>
    </lineage>
</organism>
<dbReference type="GO" id="GO:0051604">
    <property type="term" value="P:protein maturation"/>
    <property type="evidence" value="ECO:0007669"/>
    <property type="project" value="InterPro"/>
</dbReference>
<protein>
    <recommendedName>
        <fullName evidence="4">Hydrogenase maturation factor HypA</fullName>
    </recommendedName>
</protein>
<accession>A0A4R1R1B1</accession>
<dbReference type="OrthoDB" id="9800361at2"/>
<feature type="region of interest" description="Disordered" evidence="5">
    <location>
        <begin position="115"/>
        <end position="137"/>
    </location>
</feature>
<dbReference type="PANTHER" id="PTHR34535">
    <property type="entry name" value="HYDROGENASE MATURATION FACTOR HYPA"/>
    <property type="match status" value="1"/>
</dbReference>
<feature type="binding site" evidence="4">
    <location>
        <position position="2"/>
    </location>
    <ligand>
        <name>Ni(2+)</name>
        <dbReference type="ChEBI" id="CHEBI:49786"/>
    </ligand>
</feature>
<dbReference type="PANTHER" id="PTHR34535:SF3">
    <property type="entry name" value="HYDROGENASE MATURATION FACTOR HYPA"/>
    <property type="match status" value="1"/>
</dbReference>
<dbReference type="GO" id="GO:0008270">
    <property type="term" value="F:zinc ion binding"/>
    <property type="evidence" value="ECO:0007669"/>
    <property type="project" value="UniProtKB-UniRule"/>
</dbReference>
<sequence>MHELGIVFHIIRGVEEVGRKNRVKRVSAVTLQLGEVSGVVEHYLQDCWRWAADRCELLKGAQLRVETIPAQTLCESCGEIYPTVAHGKTCPACGSQQTHLLQGSEMLIKEIEVPEENDVPSEPEGEGELQCPVCGRA</sequence>
<evidence type="ECO:0000256" key="4">
    <source>
        <dbReference type="HAMAP-Rule" id="MF_00213"/>
    </source>
</evidence>
<dbReference type="PIRSF" id="PIRSF004761">
    <property type="entry name" value="Hydrgn_mat_HypA"/>
    <property type="match status" value="1"/>
</dbReference>
<dbReference type="Gene3D" id="3.30.2320.80">
    <property type="match status" value="1"/>
</dbReference>
<dbReference type="Proteomes" id="UP000295184">
    <property type="component" value="Unassembled WGS sequence"/>
</dbReference>
<feature type="binding site" evidence="4">
    <location>
        <position position="93"/>
    </location>
    <ligand>
        <name>Zn(2+)</name>
        <dbReference type="ChEBI" id="CHEBI:29105"/>
    </ligand>
</feature>
<feature type="binding site" evidence="4">
    <location>
        <position position="74"/>
    </location>
    <ligand>
        <name>Zn(2+)</name>
        <dbReference type="ChEBI" id="CHEBI:29105"/>
    </ligand>
</feature>
<dbReference type="HAMAP" id="MF_00213">
    <property type="entry name" value="HypA_HybF"/>
    <property type="match status" value="1"/>
</dbReference>
<comment type="function">
    <text evidence="4">Involved in the maturation of [NiFe] hydrogenases. Required for nickel insertion into the metal center of the hydrogenase.</text>
</comment>
<evidence type="ECO:0000313" key="6">
    <source>
        <dbReference type="EMBL" id="TCL59115.1"/>
    </source>
</evidence>
<feature type="binding site" evidence="4">
    <location>
        <position position="90"/>
    </location>
    <ligand>
        <name>Zn(2+)</name>
        <dbReference type="ChEBI" id="CHEBI:29105"/>
    </ligand>
</feature>
<dbReference type="STRING" id="1650663.GCA_001486665_03267"/>
<dbReference type="EMBL" id="SLUM01000006">
    <property type="protein sequence ID" value="TCL59115.1"/>
    <property type="molecule type" value="Genomic_DNA"/>
</dbReference>
<evidence type="ECO:0000256" key="1">
    <source>
        <dbReference type="ARBA" id="ARBA00022596"/>
    </source>
</evidence>
<reference evidence="6 7" key="1">
    <citation type="submission" date="2019-03" db="EMBL/GenBank/DDBJ databases">
        <title>Genomic Encyclopedia of Type Strains, Phase IV (KMG-IV): sequencing the most valuable type-strain genomes for metagenomic binning, comparative biology and taxonomic classification.</title>
        <authorList>
            <person name="Goeker M."/>
        </authorList>
    </citation>
    <scope>NUCLEOTIDE SEQUENCE [LARGE SCALE GENOMIC DNA]</scope>
    <source>
        <strain evidence="6 7">DSM 100451</strain>
    </source>
</reference>
<comment type="similarity">
    <text evidence="4">Belongs to the HypA/HybF family.</text>
</comment>
<comment type="caution">
    <text evidence="6">The sequence shown here is derived from an EMBL/GenBank/DDBJ whole genome shotgun (WGS) entry which is preliminary data.</text>
</comment>
<dbReference type="Pfam" id="PF01155">
    <property type="entry name" value="HypA"/>
    <property type="match status" value="1"/>
</dbReference>
<gene>
    <name evidence="4" type="primary">hypA</name>
    <name evidence="6" type="ORF">EDD77_10628</name>
</gene>
<dbReference type="GO" id="GO:0016151">
    <property type="term" value="F:nickel cation binding"/>
    <property type="evidence" value="ECO:0007669"/>
    <property type="project" value="UniProtKB-UniRule"/>
</dbReference>
<proteinExistence type="inferred from homology"/>
<keyword evidence="3 4" id="KW-0862">Zinc</keyword>